<name>A0A1F6F1P9_9BACT</name>
<evidence type="ECO:0000313" key="2">
    <source>
        <dbReference type="Proteomes" id="UP000177372"/>
    </source>
</evidence>
<dbReference type="Proteomes" id="UP000177372">
    <property type="component" value="Unassembled WGS sequence"/>
</dbReference>
<dbReference type="AlphaFoldDB" id="A0A1F6F1P9"/>
<dbReference type="EMBL" id="MFLZ01000020">
    <property type="protein sequence ID" value="OGG79767.1"/>
    <property type="molecule type" value="Genomic_DNA"/>
</dbReference>
<organism evidence="1 2">
    <name type="scientific">Candidatus Kaiserbacteria bacterium RIFCSPLOWO2_01_FULL_54_13</name>
    <dbReference type="NCBI Taxonomy" id="1798512"/>
    <lineage>
        <taxon>Bacteria</taxon>
        <taxon>Candidatus Kaiseribacteriota</taxon>
    </lineage>
</organism>
<protein>
    <submittedName>
        <fullName evidence="1">Uncharacterized protein</fullName>
    </submittedName>
</protein>
<proteinExistence type="predicted"/>
<accession>A0A1F6F1P9</accession>
<evidence type="ECO:0000313" key="1">
    <source>
        <dbReference type="EMBL" id="OGG79767.1"/>
    </source>
</evidence>
<gene>
    <name evidence="1" type="ORF">A3A39_04590</name>
</gene>
<sequence>MDSQNRVANLSDFRRESAEQLSRLIDDLNEHNRHHGPGANMGKMLGRFLSARIEGQDPDMNRAQAEVIVESAQDARTGLAELQTKHRAVLNRFGLSLAHEASIGLRHGLPSGPISMKVTDVRAFLRYAQSVKPILTSEGRNGPFKTLLESVEQQIRTIDFEHPSPIDRSILENLDDEAEAFGRIDPDLDLRTLKQYALFQQTKRLPNYLAVEHAGLWHNPGKGFGPADWIKDMMPAELDRRWAHAAETLRSQQKLEKTGVAQELKSHLLLCIEKAIENLSEIQWSKDYDYKEDFSKILEKYRGEINSIGN</sequence>
<comment type="caution">
    <text evidence="1">The sequence shown here is derived from an EMBL/GenBank/DDBJ whole genome shotgun (WGS) entry which is preliminary data.</text>
</comment>
<reference evidence="1 2" key="1">
    <citation type="journal article" date="2016" name="Nat. Commun.">
        <title>Thousands of microbial genomes shed light on interconnected biogeochemical processes in an aquifer system.</title>
        <authorList>
            <person name="Anantharaman K."/>
            <person name="Brown C.T."/>
            <person name="Hug L.A."/>
            <person name="Sharon I."/>
            <person name="Castelle C.J."/>
            <person name="Probst A.J."/>
            <person name="Thomas B.C."/>
            <person name="Singh A."/>
            <person name="Wilkins M.J."/>
            <person name="Karaoz U."/>
            <person name="Brodie E.L."/>
            <person name="Williams K.H."/>
            <person name="Hubbard S.S."/>
            <person name="Banfield J.F."/>
        </authorList>
    </citation>
    <scope>NUCLEOTIDE SEQUENCE [LARGE SCALE GENOMIC DNA]</scope>
</reference>